<evidence type="ECO:0000256" key="3">
    <source>
        <dbReference type="ARBA" id="ARBA00022824"/>
    </source>
</evidence>
<dbReference type="InterPro" id="IPR001623">
    <property type="entry name" value="DnaJ_domain"/>
</dbReference>
<dbReference type="PROSITE" id="PS50076">
    <property type="entry name" value="DNAJ_2"/>
    <property type="match status" value="1"/>
</dbReference>
<dbReference type="PROSITE" id="PS00636">
    <property type="entry name" value="DNAJ_1"/>
    <property type="match status" value="1"/>
</dbReference>
<feature type="compositionally biased region" description="Basic and acidic residues" evidence="5">
    <location>
        <begin position="160"/>
        <end position="237"/>
    </location>
</feature>
<feature type="compositionally biased region" description="Basic residues" evidence="5">
    <location>
        <begin position="461"/>
        <end position="471"/>
    </location>
</feature>
<comment type="subcellular location">
    <subcellularLocation>
        <location evidence="1">Endoplasmic reticulum</location>
    </subcellularLocation>
</comment>
<feature type="compositionally biased region" description="Basic and acidic residues" evidence="5">
    <location>
        <begin position="253"/>
        <end position="279"/>
    </location>
</feature>
<sequence length="560" mass="65155">MIPLPPDPWKILGVEKNADKSEIRTAYKKLVLKCHPDKVQDPKLKAEKQEEFQKVQQAYELLNDDAERTKYEEQVQLMELRKQAALLSKNIANSSSPRSSSKTYTYEIRTAEIRTAEPKPKGSGGGKYDYSSPHTRSHEEVTTKVYATYDDGEKHARRTASYEKPSRREEERREKDERRRRKDEEDSRILRDRERERERERDRELRERERKAEKKKQRELEEKLRDKERRRDRKSPYVEDYAAGEEDVYTAAKLDKKRSSSRKHSEYREKSMSRRDREASPAIEIIDLTSSSKTKDQALKETAADYIARSRGNANIPSPIFQRSQQEAFFQPPVAPTPPPVDFEEESIRRSSARAAGRRSSHDSPKERVLHSKPSRDAYVVDATPSKARPIPPSLAKAHSTPPVVPESPPRVSRSNTVPLKEFSRHMPQPPSFSRTQTWGGDDRRADYSYEYDESDDDHRERRHRRNSRRTRSPEPHSYRYEVVDRPKSSKHDSHYGYGESPTSRRYPPEVVEASGSYPSTIPFRVKESKQYGPEDVSYSTHAAAYAYTKPSNDQYSVYA</sequence>
<feature type="domain" description="J" evidence="6">
    <location>
        <begin position="7"/>
        <end position="75"/>
    </location>
</feature>
<keyword evidence="4" id="KW-0175">Coiled coil</keyword>
<feature type="compositionally biased region" description="Polar residues" evidence="5">
    <location>
        <begin position="312"/>
        <end position="328"/>
    </location>
</feature>
<dbReference type="InterPro" id="IPR018253">
    <property type="entry name" value="DnaJ_domain_CS"/>
</dbReference>
<feature type="compositionally biased region" description="Basic and acidic residues" evidence="5">
    <location>
        <begin position="360"/>
        <end position="376"/>
    </location>
</feature>
<gene>
    <name evidence="7" type="ORF">QBC37DRAFT_113819</name>
</gene>
<dbReference type="PANTHER" id="PTHR44140:SF2">
    <property type="entry name" value="LD25575P"/>
    <property type="match status" value="1"/>
</dbReference>
<feature type="coiled-coil region" evidence="4">
    <location>
        <begin position="45"/>
        <end position="83"/>
    </location>
</feature>
<dbReference type="Pfam" id="PF00226">
    <property type="entry name" value="DnaJ"/>
    <property type="match status" value="1"/>
</dbReference>
<dbReference type="PANTHER" id="PTHR44140">
    <property type="entry name" value="LD25575P"/>
    <property type="match status" value="1"/>
</dbReference>
<evidence type="ECO:0000256" key="2">
    <source>
        <dbReference type="ARBA" id="ARBA00022729"/>
    </source>
</evidence>
<proteinExistence type="predicted"/>
<evidence type="ECO:0000256" key="1">
    <source>
        <dbReference type="ARBA" id="ARBA00004240"/>
    </source>
</evidence>
<feature type="region of interest" description="Disordered" evidence="5">
    <location>
        <begin position="88"/>
        <end position="297"/>
    </location>
</feature>
<comment type="caution">
    <text evidence="7">The sequence shown here is derived from an EMBL/GenBank/DDBJ whole genome shotgun (WGS) entry which is preliminary data.</text>
</comment>
<dbReference type="GO" id="GO:0034975">
    <property type="term" value="P:protein folding in endoplasmic reticulum"/>
    <property type="evidence" value="ECO:0007669"/>
    <property type="project" value="TreeGrafter"/>
</dbReference>
<dbReference type="InterPro" id="IPR036869">
    <property type="entry name" value="J_dom_sf"/>
</dbReference>
<dbReference type="EMBL" id="MU858074">
    <property type="protein sequence ID" value="KAK4215970.1"/>
    <property type="molecule type" value="Genomic_DNA"/>
</dbReference>
<reference evidence="7" key="2">
    <citation type="submission" date="2023-05" db="EMBL/GenBank/DDBJ databases">
        <authorList>
            <consortium name="Lawrence Berkeley National Laboratory"/>
            <person name="Steindorff A."/>
            <person name="Hensen N."/>
            <person name="Bonometti L."/>
            <person name="Westerberg I."/>
            <person name="Brannstrom I.O."/>
            <person name="Guillou S."/>
            <person name="Cros-Aarteil S."/>
            <person name="Calhoun S."/>
            <person name="Haridas S."/>
            <person name="Kuo A."/>
            <person name="Mondo S."/>
            <person name="Pangilinan J."/>
            <person name="Riley R."/>
            <person name="Labutti K."/>
            <person name="Andreopoulos B."/>
            <person name="Lipzen A."/>
            <person name="Chen C."/>
            <person name="Yanf M."/>
            <person name="Daum C."/>
            <person name="Ng V."/>
            <person name="Clum A."/>
            <person name="Ohm R."/>
            <person name="Martin F."/>
            <person name="Silar P."/>
            <person name="Natvig D."/>
            <person name="Lalanne C."/>
            <person name="Gautier V."/>
            <person name="Ament-Velasquez S.L."/>
            <person name="Kruys A."/>
            <person name="Hutchinson M.I."/>
            <person name="Powell A.J."/>
            <person name="Barry K."/>
            <person name="Miller A.N."/>
            <person name="Grigoriev I.V."/>
            <person name="Debuchy R."/>
            <person name="Gladieux P."/>
            <person name="Thoren M.H."/>
            <person name="Johannesson H."/>
        </authorList>
    </citation>
    <scope>NUCLEOTIDE SEQUENCE</scope>
    <source>
        <strain evidence="7">PSN293</strain>
    </source>
</reference>
<evidence type="ECO:0000256" key="5">
    <source>
        <dbReference type="SAM" id="MobiDB-lite"/>
    </source>
</evidence>
<evidence type="ECO:0000256" key="4">
    <source>
        <dbReference type="SAM" id="Coils"/>
    </source>
</evidence>
<dbReference type="CDD" id="cd06257">
    <property type="entry name" value="DnaJ"/>
    <property type="match status" value="1"/>
</dbReference>
<accession>A0AAN6YCA7</accession>
<dbReference type="GO" id="GO:0051087">
    <property type="term" value="F:protein-folding chaperone binding"/>
    <property type="evidence" value="ECO:0007669"/>
    <property type="project" value="TreeGrafter"/>
</dbReference>
<organism evidence="7 8">
    <name type="scientific">Rhypophila decipiens</name>
    <dbReference type="NCBI Taxonomy" id="261697"/>
    <lineage>
        <taxon>Eukaryota</taxon>
        <taxon>Fungi</taxon>
        <taxon>Dikarya</taxon>
        <taxon>Ascomycota</taxon>
        <taxon>Pezizomycotina</taxon>
        <taxon>Sordariomycetes</taxon>
        <taxon>Sordariomycetidae</taxon>
        <taxon>Sordariales</taxon>
        <taxon>Naviculisporaceae</taxon>
        <taxon>Rhypophila</taxon>
    </lineage>
</organism>
<evidence type="ECO:0000259" key="6">
    <source>
        <dbReference type="PROSITE" id="PS50076"/>
    </source>
</evidence>
<feature type="region of interest" description="Disordered" evidence="5">
    <location>
        <begin position="309"/>
        <end position="517"/>
    </location>
</feature>
<dbReference type="GO" id="GO:0051787">
    <property type="term" value="F:misfolded protein binding"/>
    <property type="evidence" value="ECO:0007669"/>
    <property type="project" value="TreeGrafter"/>
</dbReference>
<keyword evidence="8" id="KW-1185">Reference proteome</keyword>
<feature type="compositionally biased region" description="Basic and acidic residues" evidence="5">
    <location>
        <begin position="472"/>
        <end position="495"/>
    </location>
</feature>
<dbReference type="SUPFAM" id="SSF46565">
    <property type="entry name" value="Chaperone J-domain"/>
    <property type="match status" value="1"/>
</dbReference>
<dbReference type="GO" id="GO:0005783">
    <property type="term" value="C:endoplasmic reticulum"/>
    <property type="evidence" value="ECO:0007669"/>
    <property type="project" value="UniProtKB-SubCell"/>
</dbReference>
<name>A0AAN6YCA7_9PEZI</name>
<dbReference type="FunFam" id="1.10.287.110:FF:000073">
    <property type="entry name" value="DnaJ domain protein"/>
    <property type="match status" value="1"/>
</dbReference>
<keyword evidence="3" id="KW-0256">Endoplasmic reticulum</keyword>
<dbReference type="PRINTS" id="PR00625">
    <property type="entry name" value="JDOMAIN"/>
</dbReference>
<dbReference type="Proteomes" id="UP001301769">
    <property type="component" value="Unassembled WGS sequence"/>
</dbReference>
<dbReference type="AlphaFoldDB" id="A0AAN6YCA7"/>
<reference evidence="7" key="1">
    <citation type="journal article" date="2023" name="Mol. Phylogenet. Evol.">
        <title>Genome-scale phylogeny and comparative genomics of the fungal order Sordariales.</title>
        <authorList>
            <person name="Hensen N."/>
            <person name="Bonometti L."/>
            <person name="Westerberg I."/>
            <person name="Brannstrom I.O."/>
            <person name="Guillou S."/>
            <person name="Cros-Aarteil S."/>
            <person name="Calhoun S."/>
            <person name="Haridas S."/>
            <person name="Kuo A."/>
            <person name="Mondo S."/>
            <person name="Pangilinan J."/>
            <person name="Riley R."/>
            <person name="LaButti K."/>
            <person name="Andreopoulos B."/>
            <person name="Lipzen A."/>
            <person name="Chen C."/>
            <person name="Yan M."/>
            <person name="Daum C."/>
            <person name="Ng V."/>
            <person name="Clum A."/>
            <person name="Steindorff A."/>
            <person name="Ohm R.A."/>
            <person name="Martin F."/>
            <person name="Silar P."/>
            <person name="Natvig D.O."/>
            <person name="Lalanne C."/>
            <person name="Gautier V."/>
            <person name="Ament-Velasquez S.L."/>
            <person name="Kruys A."/>
            <person name="Hutchinson M.I."/>
            <person name="Powell A.J."/>
            <person name="Barry K."/>
            <person name="Miller A.N."/>
            <person name="Grigoriev I.V."/>
            <person name="Debuchy R."/>
            <person name="Gladieux P."/>
            <person name="Hiltunen Thoren M."/>
            <person name="Johannesson H."/>
        </authorList>
    </citation>
    <scope>NUCLEOTIDE SEQUENCE</scope>
    <source>
        <strain evidence="7">PSN293</strain>
    </source>
</reference>
<keyword evidence="2" id="KW-0732">Signal</keyword>
<dbReference type="Gene3D" id="1.10.287.110">
    <property type="entry name" value="DnaJ domain"/>
    <property type="match status" value="1"/>
</dbReference>
<feature type="compositionally biased region" description="Basic and acidic residues" evidence="5">
    <location>
        <begin position="109"/>
        <end position="120"/>
    </location>
</feature>
<evidence type="ECO:0000313" key="8">
    <source>
        <dbReference type="Proteomes" id="UP001301769"/>
    </source>
</evidence>
<protein>
    <submittedName>
        <fullName evidence="7">DnaJ-domain-containing protein</fullName>
    </submittedName>
</protein>
<dbReference type="InterPro" id="IPR051727">
    <property type="entry name" value="DnaJ_C3_Co-chaperones"/>
</dbReference>
<dbReference type="SMART" id="SM00271">
    <property type="entry name" value="DnaJ"/>
    <property type="match status" value="1"/>
</dbReference>
<evidence type="ECO:0000313" key="7">
    <source>
        <dbReference type="EMBL" id="KAK4215970.1"/>
    </source>
</evidence>